<organism evidence="2 3">
    <name type="scientific">Mytilus galloprovincialis</name>
    <name type="common">Mediterranean mussel</name>
    <dbReference type="NCBI Taxonomy" id="29158"/>
    <lineage>
        <taxon>Eukaryota</taxon>
        <taxon>Metazoa</taxon>
        <taxon>Spiralia</taxon>
        <taxon>Lophotrochozoa</taxon>
        <taxon>Mollusca</taxon>
        <taxon>Bivalvia</taxon>
        <taxon>Autobranchia</taxon>
        <taxon>Pteriomorphia</taxon>
        <taxon>Mytilida</taxon>
        <taxon>Mytiloidea</taxon>
        <taxon>Mytilidae</taxon>
        <taxon>Mytilinae</taxon>
        <taxon>Mytilus</taxon>
    </lineage>
</organism>
<name>A0A8B6CAS2_MYTGA</name>
<accession>A0A8B6CAS2</accession>
<keyword evidence="3" id="KW-1185">Reference proteome</keyword>
<evidence type="ECO:0000256" key="1">
    <source>
        <dbReference type="SAM" id="MobiDB-lite"/>
    </source>
</evidence>
<comment type="caution">
    <text evidence="2">The sequence shown here is derived from an EMBL/GenBank/DDBJ whole genome shotgun (WGS) entry which is preliminary data.</text>
</comment>
<feature type="region of interest" description="Disordered" evidence="1">
    <location>
        <begin position="26"/>
        <end position="224"/>
    </location>
</feature>
<proteinExistence type="predicted"/>
<reference evidence="2" key="1">
    <citation type="submission" date="2018-11" db="EMBL/GenBank/DDBJ databases">
        <authorList>
            <person name="Alioto T."/>
            <person name="Alioto T."/>
        </authorList>
    </citation>
    <scope>NUCLEOTIDE SEQUENCE</scope>
</reference>
<dbReference type="Proteomes" id="UP000596742">
    <property type="component" value="Unassembled WGS sequence"/>
</dbReference>
<evidence type="ECO:0000313" key="2">
    <source>
        <dbReference type="EMBL" id="VDI02454.1"/>
    </source>
</evidence>
<dbReference type="EMBL" id="UYJE01001478">
    <property type="protein sequence ID" value="VDI02454.1"/>
    <property type="molecule type" value="Genomic_DNA"/>
</dbReference>
<feature type="compositionally biased region" description="Polar residues" evidence="1">
    <location>
        <begin position="206"/>
        <end position="217"/>
    </location>
</feature>
<feature type="compositionally biased region" description="Basic and acidic residues" evidence="1">
    <location>
        <begin position="60"/>
        <end position="69"/>
    </location>
</feature>
<dbReference type="AlphaFoldDB" id="A0A8B6CAS2"/>
<sequence>MPWEVSEETNTQSYISRGKENFTSLKIKPRKTTQEHIEEETVESPREWITEEVVVISDPEPSKWDRKSDTVSTTESSRWDRKPVSASPTEPSRLDRKPITRSTTEPSRWDREPVSASPTEPSRWDRKPVSVSTIESSKWDRKPESVSTTEPSRWDRKSVNESTTEPSKWDRKQDLVSTNEPSTQERKQDTYSSYISQRDRTRDTLSWKTRPTKTNQRTVDEDKIESPREVLTEEFVTITQTEPSEWKVKEENGIPSSRLQKETLQRDLQSLKIEPRTFKRHHLE</sequence>
<protein>
    <submittedName>
        <fullName evidence="2">Uncharacterized protein</fullName>
    </submittedName>
</protein>
<evidence type="ECO:0000313" key="3">
    <source>
        <dbReference type="Proteomes" id="UP000596742"/>
    </source>
</evidence>
<feature type="region of interest" description="Disordered" evidence="1">
    <location>
        <begin position="1"/>
        <end position="20"/>
    </location>
</feature>
<gene>
    <name evidence="2" type="ORF">MGAL_10B041899</name>
</gene>